<dbReference type="VEuPathDB" id="VectorBase:MDOMA2_020109"/>
<organism evidence="1">
    <name type="scientific">Musca domestica</name>
    <name type="common">House fly</name>
    <dbReference type="NCBI Taxonomy" id="7370"/>
    <lineage>
        <taxon>Eukaryota</taxon>
        <taxon>Metazoa</taxon>
        <taxon>Ecdysozoa</taxon>
        <taxon>Arthropoda</taxon>
        <taxon>Hexapoda</taxon>
        <taxon>Insecta</taxon>
        <taxon>Pterygota</taxon>
        <taxon>Neoptera</taxon>
        <taxon>Endopterygota</taxon>
        <taxon>Diptera</taxon>
        <taxon>Brachycera</taxon>
        <taxon>Muscomorpha</taxon>
        <taxon>Muscoidea</taxon>
        <taxon>Muscidae</taxon>
        <taxon>Musca</taxon>
    </lineage>
</organism>
<dbReference type="PANTHER" id="PTHR47331:SF1">
    <property type="entry name" value="GAG-LIKE PROTEIN"/>
    <property type="match status" value="1"/>
</dbReference>
<dbReference type="STRING" id="7370.A0A1I8NJ39"/>
<dbReference type="InterPro" id="IPR040676">
    <property type="entry name" value="DUF5641"/>
</dbReference>
<dbReference type="Pfam" id="PF18701">
    <property type="entry name" value="DUF5641"/>
    <property type="match status" value="1"/>
</dbReference>
<dbReference type="EnsemblMetazoa" id="MDOA015999-RA">
    <property type="protein sequence ID" value="MDOA015999-PA"/>
    <property type="gene ID" value="MDOA015999"/>
</dbReference>
<sequence>RIEACLNSRPLYPISDSLDELVALTPGHFLIGAPLRAPPEPLVEKSPMSLLNRYRKLKALTHQFCIRWKEEYLFSLNKRYKWKYPERNVAIHDLEFIRHEKLPPTSWKLVKTHPGNDGHVRVVDVRTAQGIVRRPVVNSKSSSSPSFAPTTGPVVVAIVS</sequence>
<dbReference type="PANTHER" id="PTHR47331">
    <property type="entry name" value="PHD-TYPE DOMAIN-CONTAINING PROTEIN"/>
    <property type="match status" value="1"/>
</dbReference>
<reference evidence="1" key="1">
    <citation type="submission" date="2020-05" db="UniProtKB">
        <authorList>
            <consortium name="EnsemblMetazoa"/>
        </authorList>
    </citation>
    <scope>IDENTIFICATION</scope>
    <source>
        <strain evidence="1">Aabys</strain>
    </source>
</reference>
<dbReference type="AlphaFoldDB" id="A0A1I8NJ39"/>
<accession>A0A1I8NJ39</accession>
<protein>
    <submittedName>
        <fullName evidence="1">DUF5641 domain-containing protein</fullName>
    </submittedName>
</protein>
<proteinExistence type="predicted"/>
<evidence type="ECO:0000313" key="1">
    <source>
        <dbReference type="EnsemblMetazoa" id="MDOA015999-PA"/>
    </source>
</evidence>
<dbReference type="VEuPathDB" id="VectorBase:MDOA015999"/>
<name>A0A1I8NJ39_MUSDO</name>